<dbReference type="GO" id="GO:0032259">
    <property type="term" value="P:methylation"/>
    <property type="evidence" value="ECO:0007669"/>
    <property type="project" value="UniProtKB-KW"/>
</dbReference>
<dbReference type="Gene3D" id="3.40.50.150">
    <property type="entry name" value="Vaccinia Virus protein VP39"/>
    <property type="match status" value="1"/>
</dbReference>
<dbReference type="InterPro" id="IPR021867">
    <property type="entry name" value="Bmt2/SAMTOR"/>
</dbReference>
<comment type="function">
    <text evidence="4">S-adenosyl-L-methionine-binding protein that acts as an inhibitor of mTORC1 signaling. Acts as a sensor of S-adenosyl-L-methionine to signal methionine sufficiency to mTORC1. Probably also acts as a S-adenosyl-L-methionine-dependent methyltransferase.</text>
</comment>
<name>A0A4Y7LRC1_9CRUS</name>
<dbReference type="EMBL" id="LR000506">
    <property type="protein sequence ID" value="SVE70125.1"/>
    <property type="molecule type" value="mRNA"/>
</dbReference>
<dbReference type="HAMAP" id="MF_03044">
    <property type="entry name" value="BMT2"/>
    <property type="match status" value="1"/>
</dbReference>
<feature type="binding site" evidence="4">
    <location>
        <position position="137"/>
    </location>
    <ligand>
        <name>S-adenosyl-L-methionine</name>
        <dbReference type="ChEBI" id="CHEBI:59789"/>
    </ligand>
</feature>
<comment type="similarity">
    <text evidence="4">Belongs to the BMT2 family.</text>
</comment>
<dbReference type="Pfam" id="PF11968">
    <property type="entry name" value="Bmt2"/>
    <property type="match status" value="1"/>
</dbReference>
<dbReference type="AlphaFoldDB" id="A0A4Y7LRC1"/>
<reference evidence="5" key="1">
    <citation type="submission" date="2018-08" db="EMBL/GenBank/DDBJ databases">
        <authorList>
            <person name="Cornetti L."/>
        </authorList>
    </citation>
    <scope>NUCLEOTIDE SEQUENCE</scope>
    <source>
        <strain evidence="5">FI-BAL1-1</strain>
    </source>
</reference>
<evidence type="ECO:0000256" key="3">
    <source>
        <dbReference type="ARBA" id="ARBA00022691"/>
    </source>
</evidence>
<dbReference type="GO" id="GO:0008168">
    <property type="term" value="F:methyltransferase activity"/>
    <property type="evidence" value="ECO:0007669"/>
    <property type="project" value="UniProtKB-UniRule"/>
</dbReference>
<dbReference type="PANTHER" id="PTHR21008:SF0">
    <property type="entry name" value="S-ADENOSYLMETHIONINE SENSOR UPSTREAM OF MTORC1"/>
    <property type="match status" value="1"/>
</dbReference>
<evidence type="ECO:0000256" key="4">
    <source>
        <dbReference type="HAMAP-Rule" id="MF_03044"/>
    </source>
</evidence>
<gene>
    <name evidence="5" type="primary">EOG090X0FUY</name>
</gene>
<dbReference type="EC" id="2.1.1.-" evidence="4"/>
<sequence>MSSSSGLKLAETIKFVHRKLREEIKSGIDAETVWEQHCKDRNTLQEYAESMHLLATEHWEKLTATDPLTSRILWTRDSLRGYFHEGGLEKARLKNKTDHSPKDKIDFSSSRIKLLDVGSCYNPFSTFTEELDVLAVDLHPALDSVYQCDFLKVPLADKTVMTTSTGKEVESLAHNQFHCVVFSFLLEYLPTAAQRWTCCVKGEQLLMEEGLLIIITPDSKAAHANAPMMRSWRCALSSIGLERVRYEKLQHAHCMAFRKTGAGHQSTVDHNHLAQMIYIPQDFAKDSEDEEEEFHHFDRPNDDDLADAFALLPSFSDD</sequence>
<keyword evidence="3 4" id="KW-0949">S-adenosyl-L-methionine</keyword>
<accession>A0A4Y7LRC1</accession>
<evidence type="ECO:0000313" key="5">
    <source>
        <dbReference type="EMBL" id="SVE70125.1"/>
    </source>
</evidence>
<evidence type="ECO:0000256" key="2">
    <source>
        <dbReference type="ARBA" id="ARBA00022679"/>
    </source>
</evidence>
<evidence type="ECO:0000256" key="1">
    <source>
        <dbReference type="ARBA" id="ARBA00022603"/>
    </source>
</evidence>
<feature type="binding site" evidence="4">
    <location>
        <position position="118"/>
    </location>
    <ligand>
        <name>S-adenosyl-L-methionine</name>
        <dbReference type="ChEBI" id="CHEBI:59789"/>
    </ligand>
</feature>
<organism evidence="5">
    <name type="scientific">Eubosmina coregoni</name>
    <dbReference type="NCBI Taxonomy" id="186181"/>
    <lineage>
        <taxon>Eukaryota</taxon>
        <taxon>Metazoa</taxon>
        <taxon>Ecdysozoa</taxon>
        <taxon>Arthropoda</taxon>
        <taxon>Crustacea</taxon>
        <taxon>Branchiopoda</taxon>
        <taxon>Diplostraca</taxon>
        <taxon>Cladocera</taxon>
        <taxon>Anomopoda</taxon>
        <taxon>Bosminidae</taxon>
        <taxon>Eubosmina</taxon>
    </lineage>
</organism>
<proteinExistence type="evidence at transcript level"/>
<protein>
    <recommendedName>
        <fullName evidence="4">S-adenosylmethionine sensor upstream of mTORC1</fullName>
    </recommendedName>
    <alternativeName>
        <fullName evidence="4">Probable methyltransferase BMT2 homolog</fullName>
        <ecNumber evidence="4">2.1.1.-</ecNumber>
    </alternativeName>
</protein>
<dbReference type="PANTHER" id="PTHR21008">
    <property type="entry name" value="S-ADENOSYLMETHIONINE SENSOR UPSTREAM OF MTORC1-RELATED"/>
    <property type="match status" value="1"/>
</dbReference>
<dbReference type="GO" id="GO:1904262">
    <property type="term" value="P:negative regulation of TORC1 signaling"/>
    <property type="evidence" value="ECO:0007669"/>
    <property type="project" value="TreeGrafter"/>
</dbReference>
<keyword evidence="1 4" id="KW-0489">Methyltransferase</keyword>
<dbReference type="InterPro" id="IPR029063">
    <property type="entry name" value="SAM-dependent_MTases_sf"/>
</dbReference>
<keyword evidence="2 4" id="KW-0808">Transferase</keyword>